<gene>
    <name evidence="3" type="ORF">GGP41_009601</name>
</gene>
<proteinExistence type="predicted"/>
<keyword evidence="1" id="KW-0175">Coiled coil</keyword>
<reference evidence="3" key="1">
    <citation type="submission" date="2019-11" db="EMBL/GenBank/DDBJ databases">
        <title>Bipolaris sorokiniana Genome sequencing.</title>
        <authorList>
            <person name="Wang H."/>
        </authorList>
    </citation>
    <scope>NUCLEOTIDE SEQUENCE</scope>
</reference>
<feature type="compositionally biased region" description="Polar residues" evidence="2">
    <location>
        <begin position="110"/>
        <end position="127"/>
    </location>
</feature>
<feature type="compositionally biased region" description="Basic and acidic residues" evidence="2">
    <location>
        <begin position="128"/>
        <end position="142"/>
    </location>
</feature>
<dbReference type="EMBL" id="WNKQ01000018">
    <property type="protein sequence ID" value="KAF5845813.1"/>
    <property type="molecule type" value="Genomic_DNA"/>
</dbReference>
<feature type="coiled-coil region" evidence="1">
    <location>
        <begin position="552"/>
        <end position="628"/>
    </location>
</feature>
<feature type="coiled-coil region" evidence="1">
    <location>
        <begin position="40"/>
        <end position="67"/>
    </location>
</feature>
<evidence type="ECO:0000313" key="4">
    <source>
        <dbReference type="Proteomes" id="UP000624244"/>
    </source>
</evidence>
<evidence type="ECO:0000313" key="3">
    <source>
        <dbReference type="EMBL" id="KAF5845813.1"/>
    </source>
</evidence>
<organism evidence="3 4">
    <name type="scientific">Cochliobolus sativus</name>
    <name type="common">Common root rot and spot blotch fungus</name>
    <name type="synonym">Bipolaris sorokiniana</name>
    <dbReference type="NCBI Taxonomy" id="45130"/>
    <lineage>
        <taxon>Eukaryota</taxon>
        <taxon>Fungi</taxon>
        <taxon>Dikarya</taxon>
        <taxon>Ascomycota</taxon>
        <taxon>Pezizomycotina</taxon>
        <taxon>Dothideomycetes</taxon>
        <taxon>Pleosporomycetidae</taxon>
        <taxon>Pleosporales</taxon>
        <taxon>Pleosporineae</taxon>
        <taxon>Pleosporaceae</taxon>
        <taxon>Bipolaris</taxon>
    </lineage>
</organism>
<feature type="region of interest" description="Disordered" evidence="2">
    <location>
        <begin position="328"/>
        <end position="348"/>
    </location>
</feature>
<protein>
    <submittedName>
        <fullName evidence="3">Uncharacterized protein</fullName>
    </submittedName>
</protein>
<evidence type="ECO:0000256" key="2">
    <source>
        <dbReference type="SAM" id="MobiDB-lite"/>
    </source>
</evidence>
<name>A0A8H5Z8X3_COCSA</name>
<dbReference type="AlphaFoldDB" id="A0A8H5Z8X3"/>
<accession>A0A8H5Z8X3</accession>
<comment type="caution">
    <text evidence="3">The sequence shown here is derived from an EMBL/GenBank/DDBJ whole genome shotgun (WGS) entry which is preliminary data.</text>
</comment>
<sequence length="890" mass="102217">MALQLYPYTFEEVTGDATGRSNLLYAAAVLGGQVEDVEIIDREEREIKMMEEKIRIANEQISSASARQEKDQNELRLLAKKRALVGTLIRMQNGLKESTSTKQKLQTVISRQQASLQSSEQRLTTLESEAHKDKKAAEDQQRQANKEIFSLNEEARRMQTKLSEAKEHISSLNEEAIRTRTELSEAKKHKSSLDSQIERMRGVEKELREKLVRADESISRLKEQVREARTLAETEKTKAEEQARKAENIQNHADMSRTELTERIDELSTALQQQHQMAQAAIQDSGELAWKNELHKETIANQQRDIGTATNHNEQLAEEIRGLQDALEDAQRHNKSANSELDAAKTAARRALERANEVKQSLNTAKETHAARVVTFRDEVITLQDKLAITEKELLEAKARDAKQTQAAGERIRGLTNKLEQLKESKVADGKQHTLQLEQKDAQFKDKADLLENRLHAANSELEQLKQLRIADEKEYAFQLKQKDAQFKEEANLLETRFRAANSNLEKCIQDLQSQLKDTIQKHQTKIFKMSESAISERTQLTDEKLQLERSVADSSDDIVALTGQLQELESRAENLEETCHEYAAREDELNSKLRDLDQGLKKADNELRAKQDELFQAKAQAQHAIEQVHQKSRQSQEDMAFKFEERLKLSADEISELKQMIGVWESKEQAWAKKEKDLMLYLRLTCRKNVQNSRRIHNLEHWMREFARGGIANAQVIHTLEHENSELQQRFTDLEAELSIKRRGLGTIVCAREDLVRALYERLSIVPPDLGENYVSREALNAANACYINLLNRLVGYWKETRELLEARNSDVARLYECLRTALDTVWKHKGQIEELEESRHGLKNMFEKFIDTATENSESVNLFLIRLRDVMTVLAGDEEEETASQEAE</sequence>
<dbReference type="Proteomes" id="UP000624244">
    <property type="component" value="Unassembled WGS sequence"/>
</dbReference>
<feature type="region of interest" description="Disordered" evidence="2">
    <location>
        <begin position="110"/>
        <end position="142"/>
    </location>
</feature>
<evidence type="ECO:0000256" key="1">
    <source>
        <dbReference type="SAM" id="Coils"/>
    </source>
</evidence>